<keyword evidence="3" id="KW-1185">Reference proteome</keyword>
<gene>
    <name evidence="2" type="ORF">B0A48_03175</name>
</gene>
<feature type="compositionally biased region" description="Basic and acidic residues" evidence="1">
    <location>
        <begin position="16"/>
        <end position="25"/>
    </location>
</feature>
<feature type="region of interest" description="Disordered" evidence="1">
    <location>
        <begin position="1"/>
        <end position="62"/>
    </location>
</feature>
<evidence type="ECO:0000256" key="1">
    <source>
        <dbReference type="SAM" id="MobiDB-lite"/>
    </source>
</evidence>
<feature type="compositionally biased region" description="Low complexity" evidence="1">
    <location>
        <begin position="36"/>
        <end position="50"/>
    </location>
</feature>
<dbReference type="AlphaFoldDB" id="A0A1V8TJM5"/>
<evidence type="ECO:0000313" key="2">
    <source>
        <dbReference type="EMBL" id="OQO11448.1"/>
    </source>
</evidence>
<protein>
    <submittedName>
        <fullName evidence="2">Uncharacterized protein</fullName>
    </submittedName>
</protein>
<proteinExistence type="predicted"/>
<accession>A0A1V8TJM5</accession>
<organism evidence="2 3">
    <name type="scientific">Cryoendolithus antarcticus</name>
    <dbReference type="NCBI Taxonomy" id="1507870"/>
    <lineage>
        <taxon>Eukaryota</taxon>
        <taxon>Fungi</taxon>
        <taxon>Dikarya</taxon>
        <taxon>Ascomycota</taxon>
        <taxon>Pezizomycotina</taxon>
        <taxon>Dothideomycetes</taxon>
        <taxon>Dothideomycetidae</taxon>
        <taxon>Cladosporiales</taxon>
        <taxon>Cladosporiaceae</taxon>
        <taxon>Cryoendolithus</taxon>
    </lineage>
</organism>
<dbReference type="Proteomes" id="UP000192596">
    <property type="component" value="Unassembled WGS sequence"/>
</dbReference>
<dbReference type="EMBL" id="NAJO01000006">
    <property type="protein sequence ID" value="OQO11448.1"/>
    <property type="molecule type" value="Genomic_DNA"/>
</dbReference>
<comment type="caution">
    <text evidence="2">The sequence shown here is derived from an EMBL/GenBank/DDBJ whole genome shotgun (WGS) entry which is preliminary data.</text>
</comment>
<reference evidence="3" key="1">
    <citation type="submission" date="2017-03" db="EMBL/GenBank/DDBJ databases">
        <title>Genomes of endolithic fungi from Antarctica.</title>
        <authorList>
            <person name="Coleine C."/>
            <person name="Masonjones S."/>
            <person name="Stajich J.E."/>
        </authorList>
    </citation>
    <scope>NUCLEOTIDE SEQUENCE [LARGE SCALE GENOMIC DNA]</scope>
    <source>
        <strain evidence="3">CCFEE 5527</strain>
    </source>
</reference>
<sequence>MTFPLPQHRAYSVSKPAHEMSDFEQRPQNTSDEQTQDSSPSDASTSQPSSNGPPPPRSEKQKACDRLARVCWYLANDSGSASDVDQRQDLQIAINFFGFGLFGHEAFDASFRAQRDTVTSSSTGTRIVPESQQANVLPSTENVEGVRPAATVSSKAQVEKMLDSSMRAMARADGLGHGASSLNALLAMFRLQRPIVDPKRQKALDCLARACWYLPNDTGCLPSAIQRNLLYGTLWGFAHGAFDHDDFMRKLVRQRSTSTSSSTGTHSLVGPELYTELPAASRSQVTVDPGLASVAQRELMKWMYRTEEALQQAEGMGREVGREARSFGAIIDGWDFREFGDSLGWELTSDADDSSASIIDNAANGVSGRAHASSKGVS</sequence>
<evidence type="ECO:0000313" key="3">
    <source>
        <dbReference type="Proteomes" id="UP000192596"/>
    </source>
</evidence>
<name>A0A1V8TJM5_9PEZI</name>
<dbReference type="InParanoid" id="A0A1V8TJM5"/>